<evidence type="ECO:0000313" key="3">
    <source>
        <dbReference type="Proteomes" id="UP001163046"/>
    </source>
</evidence>
<organism evidence="2 3">
    <name type="scientific">Desmophyllum pertusum</name>
    <dbReference type="NCBI Taxonomy" id="174260"/>
    <lineage>
        <taxon>Eukaryota</taxon>
        <taxon>Metazoa</taxon>
        <taxon>Cnidaria</taxon>
        <taxon>Anthozoa</taxon>
        <taxon>Hexacorallia</taxon>
        <taxon>Scleractinia</taxon>
        <taxon>Caryophylliina</taxon>
        <taxon>Caryophylliidae</taxon>
        <taxon>Desmophyllum</taxon>
    </lineage>
</organism>
<keyword evidence="3" id="KW-1185">Reference proteome</keyword>
<dbReference type="OrthoDB" id="10048622at2759"/>
<proteinExistence type="predicted"/>
<dbReference type="AlphaFoldDB" id="A0A9X0D6Y7"/>
<feature type="compositionally biased region" description="Low complexity" evidence="1">
    <location>
        <begin position="164"/>
        <end position="188"/>
    </location>
</feature>
<protein>
    <submittedName>
        <fullName evidence="2">Uncharacterized protein</fullName>
    </submittedName>
</protein>
<reference evidence="2" key="1">
    <citation type="submission" date="2023-01" db="EMBL/GenBank/DDBJ databases">
        <title>Genome assembly of the deep-sea coral Lophelia pertusa.</title>
        <authorList>
            <person name="Herrera S."/>
            <person name="Cordes E."/>
        </authorList>
    </citation>
    <scope>NUCLEOTIDE SEQUENCE</scope>
    <source>
        <strain evidence="2">USNM1676648</strain>
        <tissue evidence="2">Polyp</tissue>
    </source>
</reference>
<feature type="region of interest" description="Disordered" evidence="1">
    <location>
        <begin position="145"/>
        <end position="188"/>
    </location>
</feature>
<comment type="caution">
    <text evidence="2">The sequence shown here is derived from an EMBL/GenBank/DDBJ whole genome shotgun (WGS) entry which is preliminary data.</text>
</comment>
<dbReference type="EMBL" id="MU825874">
    <property type="protein sequence ID" value="KAJ7387194.1"/>
    <property type="molecule type" value="Genomic_DNA"/>
</dbReference>
<sequence length="369" mass="41838">MADNCIHLREFEISERKLRFLEWASTDQLNSNSQVSQDSIPLFLGADVLSECCIAVSNLPRMHAKFSKQGLAVKVNFPTHLRLQGVHGSARGVWFYSIQGLFRVCFEYYNREEQLECLTQLCSTWKLRFSDPPLQREIELGFQSESTNLSSPSKCLETPDLPEETISTETSESNDNLNSSESQSTQSMETFTLNSRSNLVPTFSTASRQDSYCITTTGKRCIEEMARLSKNEDQCEFDDLLVTTMRILKEFEAQRSQKRNGLSRILVAISKCLGEEFNKLQPEIGERVTEFKKKHITSIDNLPPSSVLVEELFPECMRVLLLGWMGSEDGQDIQNTNSIMQVILELANTSLVSGVAHVLYSRLIRTDTV</sequence>
<accession>A0A9X0D6Y7</accession>
<dbReference type="Proteomes" id="UP001163046">
    <property type="component" value="Unassembled WGS sequence"/>
</dbReference>
<name>A0A9X0D6Y7_9CNID</name>
<gene>
    <name evidence="2" type="ORF">OS493_004163</name>
</gene>
<evidence type="ECO:0000313" key="2">
    <source>
        <dbReference type="EMBL" id="KAJ7387194.1"/>
    </source>
</evidence>
<evidence type="ECO:0000256" key="1">
    <source>
        <dbReference type="SAM" id="MobiDB-lite"/>
    </source>
</evidence>